<proteinExistence type="inferred from homology"/>
<organism evidence="13 14">
    <name type="scientific">Deefgea tanakiae</name>
    <dbReference type="NCBI Taxonomy" id="2865840"/>
    <lineage>
        <taxon>Bacteria</taxon>
        <taxon>Pseudomonadati</taxon>
        <taxon>Pseudomonadota</taxon>
        <taxon>Betaproteobacteria</taxon>
        <taxon>Neisseriales</taxon>
        <taxon>Chitinibacteraceae</taxon>
        <taxon>Deefgea</taxon>
    </lineage>
</organism>
<protein>
    <submittedName>
        <fullName evidence="13">Fimbrial biogenesis outer membrane usher protein</fullName>
    </submittedName>
</protein>
<dbReference type="InterPro" id="IPR025885">
    <property type="entry name" value="PapC_N"/>
</dbReference>
<keyword evidence="9" id="KW-1029">Fimbrium biogenesis</keyword>
<dbReference type="PROSITE" id="PS01151">
    <property type="entry name" value="FIMBRIAL_USHER"/>
    <property type="match status" value="1"/>
</dbReference>
<gene>
    <name evidence="13" type="ORF">K4H28_05840</name>
</gene>
<comment type="subcellular location">
    <subcellularLocation>
        <location evidence="1 9">Cell outer membrane</location>
        <topology evidence="1 9">Multi-pass membrane protein</topology>
    </subcellularLocation>
</comment>
<dbReference type="Proteomes" id="UP000825679">
    <property type="component" value="Chromosome"/>
</dbReference>
<evidence type="ECO:0000256" key="8">
    <source>
        <dbReference type="ARBA" id="ARBA00023237"/>
    </source>
</evidence>
<evidence type="ECO:0000259" key="11">
    <source>
        <dbReference type="Pfam" id="PF13953"/>
    </source>
</evidence>
<dbReference type="Gene3D" id="3.10.20.410">
    <property type="match status" value="1"/>
</dbReference>
<evidence type="ECO:0000256" key="7">
    <source>
        <dbReference type="ARBA" id="ARBA00023136"/>
    </source>
</evidence>
<evidence type="ECO:0000256" key="9">
    <source>
        <dbReference type="RuleBase" id="RU003884"/>
    </source>
</evidence>
<keyword evidence="8 9" id="KW-0998">Cell outer membrane</keyword>
<evidence type="ECO:0000256" key="4">
    <source>
        <dbReference type="ARBA" id="ARBA00022452"/>
    </source>
</evidence>
<dbReference type="InterPro" id="IPR025949">
    <property type="entry name" value="PapC-like_C"/>
</dbReference>
<keyword evidence="14" id="KW-1185">Reference proteome</keyword>
<dbReference type="SUPFAM" id="SSF141729">
    <property type="entry name" value="FimD N-terminal domain-like"/>
    <property type="match status" value="1"/>
</dbReference>
<dbReference type="Pfam" id="PF00577">
    <property type="entry name" value="Usher"/>
    <property type="match status" value="1"/>
</dbReference>
<dbReference type="PANTHER" id="PTHR30451">
    <property type="entry name" value="OUTER MEMBRANE USHER PROTEIN"/>
    <property type="match status" value="1"/>
</dbReference>
<feature type="signal peptide" evidence="10">
    <location>
        <begin position="1"/>
        <end position="20"/>
    </location>
</feature>
<dbReference type="Gene3D" id="2.60.40.2070">
    <property type="match status" value="1"/>
</dbReference>
<evidence type="ECO:0000256" key="1">
    <source>
        <dbReference type="ARBA" id="ARBA00004571"/>
    </source>
</evidence>
<dbReference type="Gene3D" id="2.60.40.3110">
    <property type="match status" value="1"/>
</dbReference>
<dbReference type="InterPro" id="IPR018030">
    <property type="entry name" value="Fimbrial_membr_usher_CS"/>
</dbReference>
<evidence type="ECO:0000256" key="2">
    <source>
        <dbReference type="ARBA" id="ARBA00008064"/>
    </source>
</evidence>
<evidence type="ECO:0000256" key="6">
    <source>
        <dbReference type="ARBA" id="ARBA00022729"/>
    </source>
</evidence>
<feature type="domain" description="PapC N-terminal" evidence="12">
    <location>
        <begin position="47"/>
        <end position="196"/>
    </location>
</feature>
<dbReference type="InterPro" id="IPR037224">
    <property type="entry name" value="PapC_N_sf"/>
</dbReference>
<keyword evidence="7 9" id="KW-0472">Membrane</keyword>
<feature type="domain" description="PapC-like C-terminal" evidence="11">
    <location>
        <begin position="778"/>
        <end position="838"/>
    </location>
</feature>
<evidence type="ECO:0000313" key="13">
    <source>
        <dbReference type="EMBL" id="QZA78919.1"/>
    </source>
</evidence>
<keyword evidence="3 9" id="KW-0813">Transport</keyword>
<dbReference type="Pfam" id="PF13954">
    <property type="entry name" value="PapC_N"/>
    <property type="match status" value="1"/>
</dbReference>
<dbReference type="EMBL" id="CP081150">
    <property type="protein sequence ID" value="QZA78919.1"/>
    <property type="molecule type" value="Genomic_DNA"/>
</dbReference>
<name>A0ABX8ZDH2_9NEIS</name>
<dbReference type="RefSeq" id="WP_221007438.1">
    <property type="nucleotide sequence ID" value="NZ_CP081150.1"/>
</dbReference>
<dbReference type="InterPro" id="IPR000015">
    <property type="entry name" value="Fimb_usher"/>
</dbReference>
<reference evidence="13 14" key="1">
    <citation type="submission" date="2021-08" db="EMBL/GenBank/DDBJ databases">
        <title>complete genome sequencing of Deefgea sp. D25.</title>
        <authorList>
            <person name="Bae J.-W."/>
            <person name="Gim D.-H."/>
        </authorList>
    </citation>
    <scope>NUCLEOTIDE SEQUENCE [LARGE SCALE GENOMIC DNA]</scope>
    <source>
        <strain evidence="13 14">D25</strain>
    </source>
</reference>
<sequence>MPQLIYAALLCPFFCGQLVAANDLTAPLGVVASETAKVSANSADVKFSKSFFGDDNGVDYSRFEQGNVINPGSYRVDLSFNETPFGREDVLFKAGEGDSVQPCFLRKKLEVLGVNFKKVDEYLQKEGRVLQPLEEGACAPIEYWVPSASAQFDVAELKLNLSVPQIFLKNMAQGWVDPALWEDGINAAMLDYDVNAFFSKNDTDSNTSVFAGLRPGINIAGWRLRHSGSVNAQLNSDVTPRYNATSTYAEHDVTSLNSQFRIGESNTQGSLFNSFNLRGVSLFSNEEMLPDSLRGYAPAIRGVARTNAKVTVQQNGATIIETTVAPGPFELNDLYQTGSSGDFQVSVTEADGSVSTFVVPYSSVPQLVRKGFNRYSLSAGQYQDSALQIKPYIAEATLQHGLTDNITVFGGLQVSGPYQSAILGSAFNTPIGAISAEVNQSHAAFSNDQTLNGQSYRLAMSNTNIDTGTNISLAAYRYSTKDYLALSDAMQMENLAQQNRPINSIARQRQRFELTLNQTFAPGWGNAYMSGYTSQYWNGPAEKTFSVGYNNSWHGINFALSAQKNLSNTNVKGKDLTAMLNISMPLGKGANAPMLTMQSTVISPDGSHPGSVGLNGSIGEDGRLTYNAQLAHQVGNNSVNTGLAYRSDYGQMNINAGIASNYRQASAGFSGGVVAYSGGVKFGPSIYNSALAIVEADDAAGSRIDGAAEAYVGQDGKALVSNLSAYRSNALTLNPQSLPLDVELGSVSQTVIPREGSVSLVKFETKVKRTVLLKIMDSQVPFGAQVLDADQKSLGTIGQQGKAVIAIDGKNQQSFDMPLQVKWGADAAQSCRVQAHIPAHTEASRQQYDVVEASCQ</sequence>
<keyword evidence="4" id="KW-1134">Transmembrane beta strand</keyword>
<evidence type="ECO:0000256" key="3">
    <source>
        <dbReference type="ARBA" id="ARBA00022448"/>
    </source>
</evidence>
<comment type="similarity">
    <text evidence="2 9">Belongs to the fimbrial export usher family.</text>
</comment>
<dbReference type="PANTHER" id="PTHR30451:SF5">
    <property type="entry name" value="SLR0019 PROTEIN"/>
    <property type="match status" value="1"/>
</dbReference>
<evidence type="ECO:0000256" key="10">
    <source>
        <dbReference type="SAM" id="SignalP"/>
    </source>
</evidence>
<evidence type="ECO:0000313" key="14">
    <source>
        <dbReference type="Proteomes" id="UP000825679"/>
    </source>
</evidence>
<dbReference type="Gene3D" id="2.60.40.2610">
    <property type="entry name" value="Outer membrane usher protein FimD, plug domain"/>
    <property type="match status" value="1"/>
</dbReference>
<evidence type="ECO:0000256" key="5">
    <source>
        <dbReference type="ARBA" id="ARBA00022692"/>
    </source>
</evidence>
<dbReference type="Pfam" id="PF13953">
    <property type="entry name" value="PapC_C"/>
    <property type="match status" value="1"/>
</dbReference>
<keyword evidence="6 10" id="KW-0732">Signal</keyword>
<dbReference type="InterPro" id="IPR042186">
    <property type="entry name" value="FimD_plug_dom"/>
</dbReference>
<accession>A0ABX8ZDH2</accession>
<dbReference type="InterPro" id="IPR043142">
    <property type="entry name" value="PapC-like_C_sf"/>
</dbReference>
<keyword evidence="5 9" id="KW-0812">Transmembrane</keyword>
<feature type="chain" id="PRO_5045698847" evidence="10">
    <location>
        <begin position="21"/>
        <end position="856"/>
    </location>
</feature>
<evidence type="ECO:0000259" key="12">
    <source>
        <dbReference type="Pfam" id="PF13954"/>
    </source>
</evidence>